<dbReference type="InterPro" id="IPR035959">
    <property type="entry name" value="RutC-like_sf"/>
</dbReference>
<dbReference type="PANTHER" id="PTHR43857:SF1">
    <property type="entry name" value="YJGH FAMILY PROTEIN"/>
    <property type="match status" value="1"/>
</dbReference>
<reference evidence="1" key="1">
    <citation type="submission" date="2017-12" db="EMBL/GenBank/DDBJ databases">
        <title>Pseudomonas sp. MS586 complete sequence.</title>
        <authorList>
            <person name="Lu S."/>
            <person name="Deng P."/>
        </authorList>
    </citation>
    <scope>NUCLEOTIDE SEQUENCE</scope>
    <source>
        <strain evidence="1">MS586</strain>
    </source>
</reference>
<dbReference type="SUPFAM" id="SSF55298">
    <property type="entry name" value="YjgF-like"/>
    <property type="match status" value="1"/>
</dbReference>
<evidence type="ECO:0000313" key="1">
    <source>
        <dbReference type="EMBL" id="AMQ84251.1"/>
    </source>
</evidence>
<dbReference type="PANTHER" id="PTHR43857">
    <property type="entry name" value="BLR7761 PROTEIN"/>
    <property type="match status" value="1"/>
</dbReference>
<organism evidence="1 2">
    <name type="scientific">Pseudomonas glycinae</name>
    <dbReference type="NCBI Taxonomy" id="1785145"/>
    <lineage>
        <taxon>Bacteria</taxon>
        <taxon>Pseudomonadati</taxon>
        <taxon>Pseudomonadota</taxon>
        <taxon>Gammaproteobacteria</taxon>
        <taxon>Pseudomonadales</taxon>
        <taxon>Pseudomonadaceae</taxon>
        <taxon>Pseudomonas</taxon>
    </lineage>
</organism>
<evidence type="ECO:0000313" key="2">
    <source>
        <dbReference type="Proteomes" id="UP000075187"/>
    </source>
</evidence>
<accession>A0ABN4MPI2</accession>
<sequence length="134" mass="14945">MKFKRVYSGAPWERLAGYCRAVKAGNTILVGGTVAFRKNGKPFKPGDAYAQTRRCLKIIEQALKQLGEDRTRIIATRMYTTNMDLLPEIARAHKAFFEGHPPTTMLLEVSRLVSPEYVIEIEAEARSGKGCGRG</sequence>
<dbReference type="InterPro" id="IPR006175">
    <property type="entry name" value="YjgF/YER057c/UK114"/>
</dbReference>
<dbReference type="Gene3D" id="3.30.1330.40">
    <property type="entry name" value="RutC-like"/>
    <property type="match status" value="1"/>
</dbReference>
<gene>
    <name evidence="1" type="ORF">AWU82_13300</name>
</gene>
<dbReference type="RefSeq" id="WP_064381497.1">
    <property type="nucleotide sequence ID" value="NZ_CP014205.2"/>
</dbReference>
<dbReference type="Pfam" id="PF01042">
    <property type="entry name" value="Ribonuc_L-PSP"/>
    <property type="match status" value="1"/>
</dbReference>
<dbReference type="Proteomes" id="UP000075187">
    <property type="component" value="Chromosome"/>
</dbReference>
<dbReference type="EMBL" id="CP014205">
    <property type="protein sequence ID" value="AMQ84251.1"/>
    <property type="molecule type" value="Genomic_DNA"/>
</dbReference>
<protein>
    <submittedName>
        <fullName evidence="1">RidA family protein</fullName>
    </submittedName>
</protein>
<keyword evidence="2" id="KW-1185">Reference proteome</keyword>
<name>A0ABN4MPI2_9PSED</name>
<dbReference type="CDD" id="cd06154">
    <property type="entry name" value="YjgF_YER057c_UK114_like_6"/>
    <property type="match status" value="1"/>
</dbReference>
<proteinExistence type="predicted"/>